<dbReference type="Proteomes" id="UP000504632">
    <property type="component" value="Chromosome 1"/>
</dbReference>
<dbReference type="SUPFAM" id="SSF54452">
    <property type="entry name" value="MHC antigen-recognition domain"/>
    <property type="match status" value="1"/>
</dbReference>
<dbReference type="Gene3D" id="3.10.320.10">
    <property type="entry name" value="Class II Histocompatibility Antigen, M Beta Chain, Chain B, domain 1"/>
    <property type="match status" value="1"/>
</dbReference>
<keyword evidence="8" id="KW-1185">Reference proteome</keyword>
<dbReference type="InterPro" id="IPR007110">
    <property type="entry name" value="Ig-like_dom"/>
</dbReference>
<comment type="subcellular location">
    <subcellularLocation>
        <location evidence="1">Membrane</location>
        <topology evidence="1">Single-pass type I membrane protein</topology>
    </subcellularLocation>
</comment>
<dbReference type="PROSITE" id="PS50835">
    <property type="entry name" value="IG_LIKE"/>
    <property type="match status" value="1"/>
</dbReference>
<dbReference type="AlphaFoldDB" id="A0A6J2UN56"/>
<dbReference type="PANTHER" id="PTHR19944">
    <property type="entry name" value="MHC CLASS II-RELATED"/>
    <property type="match status" value="1"/>
</dbReference>
<keyword evidence="2 6" id="KW-0812">Transmembrane</keyword>
<evidence type="ECO:0000256" key="6">
    <source>
        <dbReference type="SAM" id="Phobius"/>
    </source>
</evidence>
<gene>
    <name evidence="9" type="primary">LOC115805040</name>
</gene>
<dbReference type="GO" id="GO:0042613">
    <property type="term" value="C:MHC class II protein complex"/>
    <property type="evidence" value="ECO:0007669"/>
    <property type="project" value="InterPro"/>
</dbReference>
<evidence type="ECO:0000256" key="3">
    <source>
        <dbReference type="ARBA" id="ARBA00022989"/>
    </source>
</evidence>
<dbReference type="RefSeq" id="XP_030621388.1">
    <property type="nucleotide sequence ID" value="XM_030765528.1"/>
</dbReference>
<dbReference type="InterPro" id="IPR036179">
    <property type="entry name" value="Ig-like_dom_sf"/>
</dbReference>
<protein>
    <submittedName>
        <fullName evidence="9">Rano class II histocompatibility antigen, A beta chain-like</fullName>
    </submittedName>
</protein>
<dbReference type="SUPFAM" id="SSF48726">
    <property type="entry name" value="Immunoglobulin"/>
    <property type="match status" value="1"/>
</dbReference>
<accession>A0A6J2UN56</accession>
<dbReference type="Pfam" id="PF00969">
    <property type="entry name" value="MHC_II_beta"/>
    <property type="match status" value="1"/>
</dbReference>
<evidence type="ECO:0000313" key="9">
    <source>
        <dbReference type="RefSeq" id="XP_030621388.1"/>
    </source>
</evidence>
<dbReference type="SMART" id="SM00407">
    <property type="entry name" value="IGc1"/>
    <property type="match status" value="1"/>
</dbReference>
<dbReference type="InterPro" id="IPR050160">
    <property type="entry name" value="MHC/Immunoglobulin"/>
</dbReference>
<organism evidence="8 9">
    <name type="scientific">Chanos chanos</name>
    <name type="common">Milkfish</name>
    <name type="synonym">Mugil chanos</name>
    <dbReference type="NCBI Taxonomy" id="29144"/>
    <lineage>
        <taxon>Eukaryota</taxon>
        <taxon>Metazoa</taxon>
        <taxon>Chordata</taxon>
        <taxon>Craniata</taxon>
        <taxon>Vertebrata</taxon>
        <taxon>Euteleostomi</taxon>
        <taxon>Actinopterygii</taxon>
        <taxon>Neopterygii</taxon>
        <taxon>Teleostei</taxon>
        <taxon>Ostariophysi</taxon>
        <taxon>Gonorynchiformes</taxon>
        <taxon>Chanidae</taxon>
        <taxon>Chanos</taxon>
    </lineage>
</organism>
<evidence type="ECO:0000259" key="7">
    <source>
        <dbReference type="PROSITE" id="PS50835"/>
    </source>
</evidence>
<keyword evidence="5" id="KW-0325">Glycoprotein</keyword>
<evidence type="ECO:0000256" key="5">
    <source>
        <dbReference type="ARBA" id="ARBA00023180"/>
    </source>
</evidence>
<dbReference type="InParanoid" id="A0A6J2UN56"/>
<dbReference type="InterPro" id="IPR000353">
    <property type="entry name" value="MHC_II_b_N"/>
</dbReference>
<dbReference type="GO" id="GO:0006955">
    <property type="term" value="P:immune response"/>
    <property type="evidence" value="ECO:0007669"/>
    <property type="project" value="InterPro"/>
</dbReference>
<dbReference type="GO" id="GO:0019882">
    <property type="term" value="P:antigen processing and presentation"/>
    <property type="evidence" value="ECO:0007669"/>
    <property type="project" value="InterPro"/>
</dbReference>
<evidence type="ECO:0000256" key="4">
    <source>
        <dbReference type="ARBA" id="ARBA00023157"/>
    </source>
</evidence>
<feature type="domain" description="Ig-like" evidence="7">
    <location>
        <begin position="127"/>
        <end position="223"/>
    </location>
</feature>
<feature type="transmembrane region" description="Helical" evidence="6">
    <location>
        <begin position="239"/>
        <end position="259"/>
    </location>
</feature>
<evidence type="ECO:0000313" key="8">
    <source>
        <dbReference type="Proteomes" id="UP000504632"/>
    </source>
</evidence>
<dbReference type="InterPro" id="IPR013783">
    <property type="entry name" value="Ig-like_fold"/>
</dbReference>
<evidence type="ECO:0000256" key="1">
    <source>
        <dbReference type="ARBA" id="ARBA00004479"/>
    </source>
</evidence>
<name>A0A6J2UN56_CHACN</name>
<sequence length="279" mass="31890">MSTLKHNSLIYNPLEMLFCPATCDVLCAQVFGWSIKNLFSPGDGRYGYVLLLCRSTLRDPQEMELIYSINYNKLELLRFNSTLNKVVGYTDFGIKYAEDLNNRTEWLHNQASKALADCRRYGNQFFPYLNVTVKPHVQLRSVKQVRGDHPAMLICSAYDFYPKLIKLTWLKDGKPVTSDVTSTEEMADGDWYYQIHSHLEYIPKSGEKISCMVEHSSFSKPMVYDWDPSPPESERNKSVIGISGLVLGITLAAAGLIYCKRKSCRKPEVRSNLPLSEPY</sequence>
<evidence type="ECO:0000256" key="2">
    <source>
        <dbReference type="ARBA" id="ARBA00022692"/>
    </source>
</evidence>
<keyword evidence="3 6" id="KW-1133">Transmembrane helix</keyword>
<dbReference type="InterPro" id="IPR003597">
    <property type="entry name" value="Ig_C1-set"/>
</dbReference>
<dbReference type="GeneID" id="115805040"/>
<dbReference type="Pfam" id="PF07654">
    <property type="entry name" value="C1-set"/>
    <property type="match status" value="1"/>
</dbReference>
<keyword evidence="6" id="KW-0472">Membrane</keyword>
<dbReference type="SMART" id="SM00921">
    <property type="entry name" value="MHC_II_beta"/>
    <property type="match status" value="1"/>
</dbReference>
<dbReference type="SMR" id="A0A6J2UN56"/>
<dbReference type="InterPro" id="IPR011162">
    <property type="entry name" value="MHC_I/II-like_Ag-recog"/>
</dbReference>
<dbReference type="OrthoDB" id="9940220at2759"/>
<keyword evidence="4" id="KW-1015">Disulfide bond</keyword>
<dbReference type="InterPro" id="IPR014745">
    <property type="entry name" value="MHC_II_a/b_N"/>
</dbReference>
<reference evidence="9" key="1">
    <citation type="submission" date="2025-08" db="UniProtKB">
        <authorList>
            <consortium name="RefSeq"/>
        </authorList>
    </citation>
    <scope>IDENTIFICATION</scope>
</reference>
<dbReference type="PANTHER" id="PTHR19944:SF99">
    <property type="entry name" value="HLA CLASS II HISTOCOMPATIBILITY ANTIGEN, DRB1 BETA CHAIN"/>
    <property type="match status" value="1"/>
</dbReference>
<proteinExistence type="predicted"/>
<dbReference type="Gene3D" id="2.60.40.10">
    <property type="entry name" value="Immunoglobulins"/>
    <property type="match status" value="1"/>
</dbReference>